<accession>A0A0J6YPI1</accession>
<dbReference type="OrthoDB" id="5411041at2759"/>
<name>A0A0J6YPI1_COCIT</name>
<reference evidence="3" key="1">
    <citation type="journal article" date="2010" name="Genome Res.">
        <title>Population genomic sequencing of Coccidioides fungi reveals recent hybridization and transposon control.</title>
        <authorList>
            <person name="Neafsey D.E."/>
            <person name="Barker B.M."/>
            <person name="Sharpton T.J."/>
            <person name="Stajich J.E."/>
            <person name="Park D.J."/>
            <person name="Whiston E."/>
            <person name="Hung C.-Y."/>
            <person name="McMahan C."/>
            <person name="White J."/>
            <person name="Sykes S."/>
            <person name="Heiman D."/>
            <person name="Young S."/>
            <person name="Zeng Q."/>
            <person name="Abouelleil A."/>
            <person name="Aftuck L."/>
            <person name="Bessette D."/>
            <person name="Brown A."/>
            <person name="FitzGerald M."/>
            <person name="Lui A."/>
            <person name="Macdonald J.P."/>
            <person name="Priest M."/>
            <person name="Orbach M.J."/>
            <person name="Galgiani J.N."/>
            <person name="Kirkland T.N."/>
            <person name="Cole G.T."/>
            <person name="Birren B.W."/>
            <person name="Henn M.R."/>
            <person name="Taylor J.W."/>
            <person name="Rounsley S.D."/>
        </authorList>
    </citation>
    <scope>NUCLEOTIDE SEQUENCE [LARGE SCALE GENOMIC DNA]</scope>
    <source>
        <strain evidence="3">RMSCC 2394</strain>
    </source>
</reference>
<feature type="compositionally biased region" description="Low complexity" evidence="1">
    <location>
        <begin position="236"/>
        <end position="245"/>
    </location>
</feature>
<evidence type="ECO:0000256" key="1">
    <source>
        <dbReference type="SAM" id="MobiDB-lite"/>
    </source>
</evidence>
<evidence type="ECO:0000313" key="2">
    <source>
        <dbReference type="EMBL" id="KMP09104.1"/>
    </source>
</evidence>
<dbReference type="AlphaFoldDB" id="A0A0J6YPI1"/>
<dbReference type="Proteomes" id="UP000054565">
    <property type="component" value="Unassembled WGS sequence"/>
</dbReference>
<sequence length="322" mass="36238">MHSLSHSYEPIFDDLPDGYASLYPLPPEVLSRVGYGFEFNAQQLVNIALNVITIQVNAPGVVLRSSSNLTFGQSASPKAKFLETELRRQESTKSKNSSSCLSLPITFPLNRHREAQLHTPLHTMSTSSTSDSTKPLPHSEDYLLFKRYASITFVVAAPILIALPPRKLDLYSVSLASAFFFSANYLTADQTGKSIMQRLGARFEGQKPPSIFRDLPTERAEEVREQIRRAREAARQQEFQRQQAQKGAEKEDGGPVLAELGKKIWMGEETEGWKEKRMEEERKALEEGKGYGDLIMDHIRDAIGVNKYTSDSERTDERNAEP</sequence>
<proteinExistence type="predicted"/>
<evidence type="ECO:0000313" key="3">
    <source>
        <dbReference type="Proteomes" id="UP000054565"/>
    </source>
</evidence>
<protein>
    <submittedName>
        <fullName evidence="2">Uncharacterized protein</fullName>
    </submittedName>
</protein>
<organism evidence="2 3">
    <name type="scientific">Coccidioides immitis RMSCC 2394</name>
    <dbReference type="NCBI Taxonomy" id="404692"/>
    <lineage>
        <taxon>Eukaryota</taxon>
        <taxon>Fungi</taxon>
        <taxon>Dikarya</taxon>
        <taxon>Ascomycota</taxon>
        <taxon>Pezizomycotina</taxon>
        <taxon>Eurotiomycetes</taxon>
        <taxon>Eurotiomycetidae</taxon>
        <taxon>Onygenales</taxon>
        <taxon>Onygenaceae</taxon>
        <taxon>Coccidioides</taxon>
    </lineage>
</organism>
<dbReference type="EMBL" id="DS028098">
    <property type="protein sequence ID" value="KMP09104.1"/>
    <property type="molecule type" value="Genomic_DNA"/>
</dbReference>
<feature type="region of interest" description="Disordered" evidence="1">
    <location>
        <begin position="234"/>
        <end position="253"/>
    </location>
</feature>
<gene>
    <name evidence="2" type="ORF">CIRG_08785</name>
</gene>